<accession>A0AA37HS30</accession>
<name>A0AA37HS30_9HYPH</name>
<proteinExistence type="predicted"/>
<organism evidence="1 2">
    <name type="scientific">Methylobacterium gregans</name>
    <dbReference type="NCBI Taxonomy" id="374424"/>
    <lineage>
        <taxon>Bacteria</taxon>
        <taxon>Pseudomonadati</taxon>
        <taxon>Pseudomonadota</taxon>
        <taxon>Alphaproteobacteria</taxon>
        <taxon>Hyphomicrobiales</taxon>
        <taxon>Methylobacteriaceae</taxon>
        <taxon>Methylobacterium</taxon>
    </lineage>
</organism>
<dbReference type="EMBL" id="BPQM01000123">
    <property type="protein sequence ID" value="GJD81012.1"/>
    <property type="molecule type" value="Genomic_DNA"/>
</dbReference>
<gene>
    <name evidence="1" type="ORF">NBEOAGPD_4257</name>
</gene>
<dbReference type="Proteomes" id="UP001055108">
    <property type="component" value="Unassembled WGS sequence"/>
</dbReference>
<protein>
    <recommendedName>
        <fullName evidence="3">Tat pathway signal protein</fullName>
    </recommendedName>
</protein>
<evidence type="ECO:0000313" key="2">
    <source>
        <dbReference type="Proteomes" id="UP001055108"/>
    </source>
</evidence>
<keyword evidence="2" id="KW-1185">Reference proteome</keyword>
<dbReference type="AlphaFoldDB" id="A0AA37HS30"/>
<reference evidence="1" key="1">
    <citation type="journal article" date="2016" name="Front. Microbiol.">
        <title>Genome Sequence of the Piezophilic, Mesophilic Sulfate-Reducing Bacterium Desulfovibrio indicus J2T.</title>
        <authorList>
            <person name="Cao J."/>
            <person name="Maignien L."/>
            <person name="Shao Z."/>
            <person name="Alain K."/>
            <person name="Jebbar M."/>
        </authorList>
    </citation>
    <scope>NUCLEOTIDE SEQUENCE</scope>
    <source>
        <strain evidence="1">NBRC 103626</strain>
    </source>
</reference>
<evidence type="ECO:0008006" key="3">
    <source>
        <dbReference type="Google" id="ProtNLM"/>
    </source>
</evidence>
<reference evidence="1" key="2">
    <citation type="submission" date="2021-08" db="EMBL/GenBank/DDBJ databases">
        <authorList>
            <person name="Tani A."/>
            <person name="Ola A."/>
            <person name="Ogura Y."/>
            <person name="Katsura K."/>
            <person name="Hayashi T."/>
        </authorList>
    </citation>
    <scope>NUCLEOTIDE SEQUENCE</scope>
    <source>
        <strain evidence="1">NBRC 103626</strain>
    </source>
</reference>
<sequence>MRALNEFETREDGGTVMVAKQVSVRGAGIQRSPGVRCGLAALGLSFALAGAALAQDAVGKDAGGAVAAGAPIRLQLNRLEPSGDACRATVVIDNLKGGAIKSYKVDLFAFDTEGVAQKRVAVELGPLPARKTTVKLFEFAGIGCPKIGRVLLNDVLACEGGEGGREGCLERTETETRAGVPLDR</sequence>
<comment type="caution">
    <text evidence="1">The sequence shown here is derived from an EMBL/GenBank/DDBJ whole genome shotgun (WGS) entry which is preliminary data.</text>
</comment>
<dbReference type="RefSeq" id="WP_306423978.1">
    <property type="nucleotide sequence ID" value="NZ_BPQM01000123.1"/>
</dbReference>
<evidence type="ECO:0000313" key="1">
    <source>
        <dbReference type="EMBL" id="GJD81012.1"/>
    </source>
</evidence>